<dbReference type="GO" id="GO:0003676">
    <property type="term" value="F:nucleic acid binding"/>
    <property type="evidence" value="ECO:0007669"/>
    <property type="project" value="InterPro"/>
</dbReference>
<dbReference type="InterPro" id="IPR002156">
    <property type="entry name" value="RNaseH_domain"/>
</dbReference>
<evidence type="ECO:0000313" key="3">
    <source>
        <dbReference type="Proteomes" id="UP000290289"/>
    </source>
</evidence>
<accession>A0A498H7Q5</accession>
<dbReference type="InterPro" id="IPR044730">
    <property type="entry name" value="RNase_H-like_dom_plant"/>
</dbReference>
<dbReference type="PANTHER" id="PTHR47723:SF24">
    <property type="entry name" value="RNASE H TYPE-1 DOMAIN-CONTAINING PROTEIN"/>
    <property type="match status" value="1"/>
</dbReference>
<dbReference type="Pfam" id="PF13456">
    <property type="entry name" value="RVT_3"/>
    <property type="match status" value="1"/>
</dbReference>
<dbReference type="PANTHER" id="PTHR47723">
    <property type="entry name" value="OS05G0353850 PROTEIN"/>
    <property type="match status" value="1"/>
</dbReference>
<dbReference type="GO" id="GO:0004523">
    <property type="term" value="F:RNA-DNA hybrid ribonuclease activity"/>
    <property type="evidence" value="ECO:0007669"/>
    <property type="project" value="InterPro"/>
</dbReference>
<proteinExistence type="predicted"/>
<keyword evidence="3" id="KW-1185">Reference proteome</keyword>
<evidence type="ECO:0000313" key="2">
    <source>
        <dbReference type="EMBL" id="RXH67396.1"/>
    </source>
</evidence>
<reference evidence="2 3" key="1">
    <citation type="submission" date="2018-10" db="EMBL/GenBank/DDBJ databases">
        <title>A high-quality apple genome assembly.</title>
        <authorList>
            <person name="Hu J."/>
        </authorList>
    </citation>
    <scope>NUCLEOTIDE SEQUENCE [LARGE SCALE GENOMIC DNA]</scope>
    <source>
        <strain evidence="3">cv. HFTH1</strain>
        <tissue evidence="2">Young leaf</tissue>
    </source>
</reference>
<comment type="caution">
    <text evidence="2">The sequence shown here is derived from an EMBL/GenBank/DDBJ whole genome shotgun (WGS) entry which is preliminary data.</text>
</comment>
<dbReference type="EMBL" id="RDQH01000343">
    <property type="protein sequence ID" value="RXH67396.1"/>
    <property type="molecule type" value="Genomic_DNA"/>
</dbReference>
<dbReference type="Proteomes" id="UP000290289">
    <property type="component" value="Chromosome 17"/>
</dbReference>
<sequence>MVNPFTAAQRNCQQVILECDALQVVQEIGSLNSDPFDHGLLIEDIKTRLWDFASSRVTHVRRSANVVAHKLAKLALSPNFTSFWFEVPPKCVQDTLIHDCMRS</sequence>
<protein>
    <recommendedName>
        <fullName evidence="1">RNase H type-1 domain-containing protein</fullName>
    </recommendedName>
</protein>
<organism evidence="2 3">
    <name type="scientific">Malus domestica</name>
    <name type="common">Apple</name>
    <name type="synonym">Pyrus malus</name>
    <dbReference type="NCBI Taxonomy" id="3750"/>
    <lineage>
        <taxon>Eukaryota</taxon>
        <taxon>Viridiplantae</taxon>
        <taxon>Streptophyta</taxon>
        <taxon>Embryophyta</taxon>
        <taxon>Tracheophyta</taxon>
        <taxon>Spermatophyta</taxon>
        <taxon>Magnoliopsida</taxon>
        <taxon>eudicotyledons</taxon>
        <taxon>Gunneridae</taxon>
        <taxon>Pentapetalae</taxon>
        <taxon>rosids</taxon>
        <taxon>fabids</taxon>
        <taxon>Rosales</taxon>
        <taxon>Rosaceae</taxon>
        <taxon>Amygdaloideae</taxon>
        <taxon>Maleae</taxon>
        <taxon>Malus</taxon>
    </lineage>
</organism>
<dbReference type="CDD" id="cd06222">
    <property type="entry name" value="RNase_H_like"/>
    <property type="match status" value="1"/>
</dbReference>
<dbReference type="AlphaFoldDB" id="A0A498H7Q5"/>
<gene>
    <name evidence="2" type="ORF">DVH24_027543</name>
</gene>
<name>A0A498H7Q5_MALDO</name>
<dbReference type="InterPro" id="IPR053151">
    <property type="entry name" value="RNase_H-like"/>
</dbReference>
<feature type="domain" description="RNase H type-1" evidence="1">
    <location>
        <begin position="7"/>
        <end position="75"/>
    </location>
</feature>
<evidence type="ECO:0000259" key="1">
    <source>
        <dbReference type="Pfam" id="PF13456"/>
    </source>
</evidence>